<name>A0A6L3N3D1_9BURK</name>
<accession>A0A6L3N3D1</accession>
<gene>
    <name evidence="1" type="ORF">F7R25_02325</name>
</gene>
<evidence type="ECO:0008006" key="3">
    <source>
        <dbReference type="Google" id="ProtNLM"/>
    </source>
</evidence>
<dbReference type="Proteomes" id="UP000473470">
    <property type="component" value="Unassembled WGS sequence"/>
</dbReference>
<protein>
    <recommendedName>
        <fullName evidence="3">HNH endonuclease</fullName>
    </recommendedName>
</protein>
<dbReference type="EMBL" id="VZOK01000003">
    <property type="protein sequence ID" value="KAB0640843.1"/>
    <property type="molecule type" value="Genomic_DNA"/>
</dbReference>
<sequence length="242" mass="27856">MYAIDDFTDNRNKAWCIHCGKWLNELKTNRDHVPTKGFLRKPYPDELPLIEICRECNSSFSLDEEYLIAFLGSVICGSTDPEKHSNERSARILQRTPKLKDRIERAKIESTTVTGETRLLWKPEQERISRVVVKNARGHVYFEYGEPMLSAPTHIGVAPLETLDKIQREEFEGLAVGNGVELANWPEVGSRMMTRLLTGQNLNGPWVVVQEGVYRYSILQQGFFLVRIVIEEYLAAEILWDE</sequence>
<reference evidence="1 2" key="1">
    <citation type="submission" date="2019-09" db="EMBL/GenBank/DDBJ databases">
        <title>Draft genome sequences of 48 bacterial type strains from the CCUG.</title>
        <authorList>
            <person name="Tunovic T."/>
            <person name="Pineiro-Iglesias B."/>
            <person name="Unosson C."/>
            <person name="Inganas E."/>
            <person name="Ohlen M."/>
            <person name="Cardew S."/>
            <person name="Jensie-Markopoulos S."/>
            <person name="Salva-Serra F."/>
            <person name="Jaen-Luchoro D."/>
            <person name="Karlsson R."/>
            <person name="Svensson-Stadler L."/>
            <person name="Chun J."/>
            <person name="Moore E."/>
        </authorList>
    </citation>
    <scope>NUCLEOTIDE SEQUENCE [LARGE SCALE GENOMIC DNA]</scope>
    <source>
        <strain evidence="1 2">CCUG 65686</strain>
    </source>
</reference>
<dbReference type="RefSeq" id="WP_063895642.1">
    <property type="nucleotide sequence ID" value="NZ_CABVPM010000017.1"/>
</dbReference>
<dbReference type="AlphaFoldDB" id="A0A6L3N3D1"/>
<proteinExistence type="predicted"/>
<evidence type="ECO:0000313" key="1">
    <source>
        <dbReference type="EMBL" id="KAB0640843.1"/>
    </source>
</evidence>
<comment type="caution">
    <text evidence="1">The sequence shown here is derived from an EMBL/GenBank/DDBJ whole genome shotgun (WGS) entry which is preliminary data.</text>
</comment>
<organism evidence="1 2">
    <name type="scientific">Burkholderia stagnalis</name>
    <dbReference type="NCBI Taxonomy" id="1503054"/>
    <lineage>
        <taxon>Bacteria</taxon>
        <taxon>Pseudomonadati</taxon>
        <taxon>Pseudomonadota</taxon>
        <taxon>Betaproteobacteria</taxon>
        <taxon>Burkholderiales</taxon>
        <taxon>Burkholderiaceae</taxon>
        <taxon>Burkholderia</taxon>
        <taxon>Burkholderia cepacia complex</taxon>
    </lineage>
</organism>
<evidence type="ECO:0000313" key="2">
    <source>
        <dbReference type="Proteomes" id="UP000473470"/>
    </source>
</evidence>